<dbReference type="Proteomes" id="UP000214365">
    <property type="component" value="Unassembled WGS sequence"/>
</dbReference>
<dbReference type="PANTHER" id="PTHR28029">
    <property type="entry name" value="PROTEIN ILM1"/>
    <property type="match status" value="1"/>
</dbReference>
<dbReference type="OrthoDB" id="5299849at2759"/>
<evidence type="ECO:0000313" key="3">
    <source>
        <dbReference type="Proteomes" id="UP000214365"/>
    </source>
</evidence>
<evidence type="ECO:0000313" key="2">
    <source>
        <dbReference type="EMBL" id="OKL61885.1"/>
    </source>
</evidence>
<dbReference type="AlphaFoldDB" id="A0A225B4U7"/>
<comment type="caution">
    <text evidence="2">The sequence shown here is derived from an EMBL/GenBank/DDBJ whole genome shotgun (WGS) entry which is preliminary data.</text>
</comment>
<accession>A0A225B4U7</accession>
<keyword evidence="3" id="KW-1185">Reference proteome</keyword>
<proteinExistence type="predicted"/>
<organism evidence="2 3">
    <name type="scientific">Talaromyces atroroseus</name>
    <dbReference type="NCBI Taxonomy" id="1441469"/>
    <lineage>
        <taxon>Eukaryota</taxon>
        <taxon>Fungi</taxon>
        <taxon>Dikarya</taxon>
        <taxon>Ascomycota</taxon>
        <taxon>Pezizomycotina</taxon>
        <taxon>Eurotiomycetes</taxon>
        <taxon>Eurotiomycetidae</taxon>
        <taxon>Eurotiales</taxon>
        <taxon>Trichocomaceae</taxon>
        <taxon>Talaromyces</taxon>
        <taxon>Talaromyces sect. Trachyspermi</taxon>
    </lineage>
</organism>
<feature type="transmembrane region" description="Helical" evidence="1">
    <location>
        <begin position="120"/>
        <end position="140"/>
    </location>
</feature>
<sequence>MALLSSQTLIQAHALFLFILAVYLVVSPGAVTDSDIVFILGEAMQIDIDTSLATTAQFPFAICGILLISQALFDLIIVRKLPQVEDLIINTPRQRSRLSSSGEGTINPFMVRLATLYNEIWSLLAGLRFCFFFAIAIFIYQSRPGAGSPQQAFGYDGTEEMKQGLAQLKSRVVFTFVFEETVFWLWTLANVREERRDIANRLAIQQAAERERGPF</sequence>
<dbReference type="RefSeq" id="XP_020122006.1">
    <property type="nucleotide sequence ID" value="XM_020264924.1"/>
</dbReference>
<keyword evidence="1" id="KW-1133">Transmembrane helix</keyword>
<name>A0A225B4U7_TALAT</name>
<dbReference type="InterPro" id="IPR018815">
    <property type="entry name" value="Incr_loss_mito_DNA_1"/>
</dbReference>
<dbReference type="GeneID" id="31002593"/>
<keyword evidence="1" id="KW-0472">Membrane</keyword>
<reference evidence="2 3" key="1">
    <citation type="submission" date="2015-06" db="EMBL/GenBank/DDBJ databases">
        <title>Talaromyces atroroseus IBT 11181 draft genome.</title>
        <authorList>
            <person name="Rasmussen K.B."/>
            <person name="Rasmussen S."/>
            <person name="Petersen B."/>
            <person name="Sicheritz-Ponten T."/>
            <person name="Mortensen U.H."/>
            <person name="Thrane U."/>
        </authorList>
    </citation>
    <scope>NUCLEOTIDE SEQUENCE [LARGE SCALE GENOMIC DNA]</scope>
    <source>
        <strain evidence="2 3">IBT 11181</strain>
    </source>
</reference>
<evidence type="ECO:0000256" key="1">
    <source>
        <dbReference type="SAM" id="Phobius"/>
    </source>
</evidence>
<feature type="transmembrane region" description="Helical" evidence="1">
    <location>
        <begin position="12"/>
        <end position="31"/>
    </location>
</feature>
<dbReference type="PANTHER" id="PTHR28029:SF1">
    <property type="entry name" value="PROTEIN ILM1"/>
    <property type="match status" value="1"/>
</dbReference>
<feature type="transmembrane region" description="Helical" evidence="1">
    <location>
        <begin position="58"/>
        <end position="78"/>
    </location>
</feature>
<dbReference type="EMBL" id="LFMY01000003">
    <property type="protein sequence ID" value="OKL61885.1"/>
    <property type="molecule type" value="Genomic_DNA"/>
</dbReference>
<keyword evidence="1" id="KW-0812">Transmembrane</keyword>
<dbReference type="Pfam" id="PF10311">
    <property type="entry name" value="Ilm1"/>
    <property type="match status" value="1"/>
</dbReference>
<protein>
    <recommendedName>
        <fullName evidence="4">Increased loss of mitochondrial DNA protein 1</fullName>
    </recommendedName>
</protein>
<evidence type="ECO:0008006" key="4">
    <source>
        <dbReference type="Google" id="ProtNLM"/>
    </source>
</evidence>
<gene>
    <name evidence="2" type="ORF">UA08_02838</name>
</gene>